<sequence>MSRRATPGQAAQNSQVIKSLLKLECNKICADCKRNKHPRWASWNLGIFICIRCSGIHRGMGTHISRVKSVDLDAWTDEQLQSVVRWGNGRANKYWEAKLAQGHVPSESKIENFIRTKYEAKRWVMDGGMPDPSTLDDGGDDDVPLAVVQEKAKIERSASQRIAPPSQASAPRQQQQPQIDLFGDDFIAAPPRPSTTEPTARAPPPPRQAQPPAQQKTHKPADSLLGLDFFGSAQPAPGSRPSSTVSTPATSSGMSRPDLKQSILSLYSKPQPAPAPHARNNSFGDLASPAASTSSNMGGLTDAFSGLSFPTTTSPAPVKPAEKPSPFASLTSFSNSKSTPAAPRMTSPSGSASGDLFDSLTSPTLSTHKPPSRNASVSSGGQDFGFGGFSSATTTSVKPNPPSSSLSNDLFGLPSPPPAPTASAAPPRPSVSSPQQEMSSAFNLSSPPIQPTAQSKPAAHAAPAVSAVNASAMSASIDPWGSNAWGSSDPVTEPKPAAAAPSTSNMMSIPDTLTANDIGSGWGTTSTSKPTPTVTADEDFGGWTSAAPVSSATTSTATSKSAGGFGGSDDLFSNVWE</sequence>
<dbReference type="EMBL" id="WIWV01000003">
    <property type="protein sequence ID" value="KAF7719858.1"/>
    <property type="molecule type" value="Genomic_DNA"/>
</dbReference>
<dbReference type="SUPFAM" id="SSF57863">
    <property type="entry name" value="ArfGap/RecO-like zinc finger"/>
    <property type="match status" value="1"/>
</dbReference>
<dbReference type="GO" id="GO:0008270">
    <property type="term" value="F:zinc ion binding"/>
    <property type="evidence" value="ECO:0007669"/>
    <property type="project" value="UniProtKB-KW"/>
</dbReference>
<feature type="compositionally biased region" description="Low complexity" evidence="2">
    <location>
        <begin position="453"/>
        <end position="476"/>
    </location>
</feature>
<comment type="caution">
    <text evidence="4">The sequence shown here is derived from an EMBL/GenBank/DDBJ whole genome shotgun (WGS) entry which is preliminary data.</text>
</comment>
<feature type="compositionally biased region" description="Polar residues" evidence="2">
    <location>
        <begin position="435"/>
        <end position="447"/>
    </location>
</feature>
<dbReference type="Proteomes" id="UP000631181">
    <property type="component" value="Unassembled WGS sequence"/>
</dbReference>
<dbReference type="InterPro" id="IPR051718">
    <property type="entry name" value="ARF_GTPase-activating"/>
</dbReference>
<dbReference type="Pfam" id="PF01412">
    <property type="entry name" value="ArfGap"/>
    <property type="match status" value="1"/>
</dbReference>
<keyword evidence="5" id="KW-1185">Reference proteome</keyword>
<evidence type="ECO:0000256" key="1">
    <source>
        <dbReference type="PROSITE-ProRule" id="PRU00288"/>
    </source>
</evidence>
<accession>A0A8J8WAF0</accession>
<feature type="region of interest" description="Disordered" evidence="2">
    <location>
        <begin position="154"/>
        <end position="297"/>
    </location>
</feature>
<gene>
    <name evidence="4" type="ORF">PECM_004649</name>
</gene>
<keyword evidence="1" id="KW-0863">Zinc-finger</keyword>
<dbReference type="PROSITE" id="PS50115">
    <property type="entry name" value="ARFGAP"/>
    <property type="match status" value="1"/>
</dbReference>
<dbReference type="SMART" id="SM00105">
    <property type="entry name" value="ArfGap"/>
    <property type="match status" value="1"/>
</dbReference>
<dbReference type="InterPro" id="IPR001164">
    <property type="entry name" value="ArfGAP_dom"/>
</dbReference>
<dbReference type="OrthoDB" id="10266696at2759"/>
<proteinExistence type="predicted"/>
<feature type="compositionally biased region" description="Polar residues" evidence="2">
    <location>
        <begin position="328"/>
        <end position="339"/>
    </location>
</feature>
<keyword evidence="1" id="KW-0479">Metal-binding</keyword>
<feature type="compositionally biased region" description="Low complexity" evidence="2">
    <location>
        <begin position="544"/>
        <end position="562"/>
    </location>
</feature>
<dbReference type="GO" id="GO:0005737">
    <property type="term" value="C:cytoplasm"/>
    <property type="evidence" value="ECO:0007669"/>
    <property type="project" value="TreeGrafter"/>
</dbReference>
<protein>
    <recommendedName>
        <fullName evidence="3">Arf-GAP domain-containing protein</fullName>
    </recommendedName>
</protein>
<dbReference type="Gene3D" id="1.10.220.150">
    <property type="entry name" value="Arf GTPase activating protein"/>
    <property type="match status" value="1"/>
</dbReference>
<dbReference type="InterPro" id="IPR044732">
    <property type="entry name" value="ArfGAP_SMAP1-like"/>
</dbReference>
<feature type="compositionally biased region" description="Low complexity" evidence="2">
    <location>
        <begin position="159"/>
        <end position="179"/>
    </location>
</feature>
<dbReference type="CDD" id="cd08839">
    <property type="entry name" value="ArfGap_SMAP"/>
    <property type="match status" value="1"/>
</dbReference>
<evidence type="ECO:0000256" key="2">
    <source>
        <dbReference type="SAM" id="MobiDB-lite"/>
    </source>
</evidence>
<keyword evidence="1" id="KW-0862">Zinc</keyword>
<evidence type="ECO:0000313" key="5">
    <source>
        <dbReference type="Proteomes" id="UP000631181"/>
    </source>
</evidence>
<dbReference type="InterPro" id="IPR037278">
    <property type="entry name" value="ARFGAP/RecO"/>
</dbReference>
<reference evidence="4" key="1">
    <citation type="journal article" date="2020" name="Front. Microbiol.">
        <title>Gene regulatory networks of Penicillium echinulatum 2HH and Penicillium oxalicum 114-2 inferred by a computational biology approach.</title>
        <authorList>
            <person name="Lenz A.R."/>
            <person name="Galan-Vasquez E."/>
            <person name="Balbinot E."/>
            <person name="De Abreu F.P."/>
            <person name="De Oliveira N.S."/>
            <person name="Da Rosa L.O."/>
            <person name="De Avila E Silva S."/>
            <person name="Camassola M."/>
            <person name="Dillon A.J.P."/>
            <person name="Perez-Rueda E."/>
        </authorList>
    </citation>
    <scope>NUCLEOTIDE SEQUENCE</scope>
    <source>
        <strain evidence="4">S1M29</strain>
    </source>
</reference>
<dbReference type="FunFam" id="1.10.220.150:FF:000010">
    <property type="entry name" value="Stromal membrane-associated protein"/>
    <property type="match status" value="1"/>
</dbReference>
<dbReference type="PANTHER" id="PTHR45705:SF1">
    <property type="entry name" value="FI20236P1"/>
    <property type="match status" value="1"/>
</dbReference>
<evidence type="ECO:0000259" key="3">
    <source>
        <dbReference type="PROSITE" id="PS50115"/>
    </source>
</evidence>
<feature type="compositionally biased region" description="Low complexity" evidence="2">
    <location>
        <begin position="421"/>
        <end position="434"/>
    </location>
</feature>
<feature type="compositionally biased region" description="Low complexity" evidence="2">
    <location>
        <begin position="239"/>
        <end position="252"/>
    </location>
</feature>
<dbReference type="AlphaFoldDB" id="A0A8J8WAF0"/>
<dbReference type="GO" id="GO:0005096">
    <property type="term" value="F:GTPase activator activity"/>
    <property type="evidence" value="ECO:0007669"/>
    <property type="project" value="InterPro"/>
</dbReference>
<feature type="region of interest" description="Disordered" evidence="2">
    <location>
        <begin position="311"/>
        <end position="577"/>
    </location>
</feature>
<feature type="compositionally biased region" description="Polar residues" evidence="2">
    <location>
        <begin position="501"/>
        <end position="517"/>
    </location>
</feature>
<feature type="compositionally biased region" description="Low complexity" evidence="2">
    <location>
        <begin position="523"/>
        <end position="535"/>
    </location>
</feature>
<dbReference type="PRINTS" id="PR00405">
    <property type="entry name" value="REVINTRACTNG"/>
</dbReference>
<feature type="compositionally biased region" description="Polar residues" evidence="2">
    <location>
        <begin position="359"/>
        <end position="375"/>
    </location>
</feature>
<dbReference type="InterPro" id="IPR038508">
    <property type="entry name" value="ArfGAP_dom_sf"/>
</dbReference>
<feature type="domain" description="Arf-GAP" evidence="3">
    <location>
        <begin position="14"/>
        <end position="131"/>
    </location>
</feature>
<dbReference type="PANTHER" id="PTHR45705">
    <property type="entry name" value="FI20236P1"/>
    <property type="match status" value="1"/>
</dbReference>
<name>A0A8J8WAF0_9EURO</name>
<organism evidence="4 5">
    <name type="scientific">Penicillium ucsense</name>
    <dbReference type="NCBI Taxonomy" id="2839758"/>
    <lineage>
        <taxon>Eukaryota</taxon>
        <taxon>Fungi</taxon>
        <taxon>Dikarya</taxon>
        <taxon>Ascomycota</taxon>
        <taxon>Pezizomycotina</taxon>
        <taxon>Eurotiomycetes</taxon>
        <taxon>Eurotiomycetidae</taxon>
        <taxon>Eurotiales</taxon>
        <taxon>Aspergillaceae</taxon>
        <taxon>Penicillium</taxon>
    </lineage>
</organism>
<evidence type="ECO:0000313" key="4">
    <source>
        <dbReference type="EMBL" id="KAF7719858.1"/>
    </source>
</evidence>